<proteinExistence type="predicted"/>
<name>A0A4R6QIX2_9BURK</name>
<gene>
    <name evidence="3" type="ORF">DES47_11125</name>
</gene>
<protein>
    <submittedName>
        <fullName evidence="3">Putative secreted protein with PEP-CTERM sorting signal</fullName>
    </submittedName>
</protein>
<dbReference type="NCBIfam" id="TIGR02595">
    <property type="entry name" value="PEP_CTERM"/>
    <property type="match status" value="1"/>
</dbReference>
<dbReference type="InParanoid" id="A0A4R6QIX2"/>
<dbReference type="AlphaFoldDB" id="A0A4R6QIX2"/>
<dbReference type="Proteomes" id="UP000295361">
    <property type="component" value="Unassembled WGS sequence"/>
</dbReference>
<feature type="signal peptide" evidence="1">
    <location>
        <begin position="1"/>
        <end position="22"/>
    </location>
</feature>
<organism evidence="3 4">
    <name type="scientific">Roseateles toxinivorans</name>
    <dbReference type="NCBI Taxonomy" id="270368"/>
    <lineage>
        <taxon>Bacteria</taxon>
        <taxon>Pseudomonadati</taxon>
        <taxon>Pseudomonadota</taxon>
        <taxon>Betaproteobacteria</taxon>
        <taxon>Burkholderiales</taxon>
        <taxon>Sphaerotilaceae</taxon>
        <taxon>Roseateles</taxon>
    </lineage>
</organism>
<reference evidence="3 4" key="1">
    <citation type="submission" date="2019-03" db="EMBL/GenBank/DDBJ databases">
        <title>Genomic Encyclopedia of Type Strains, Phase IV (KMG-IV): sequencing the most valuable type-strain genomes for metagenomic binning, comparative biology and taxonomic classification.</title>
        <authorList>
            <person name="Goeker M."/>
        </authorList>
    </citation>
    <scope>NUCLEOTIDE SEQUENCE [LARGE SCALE GENOMIC DNA]</scope>
    <source>
        <strain evidence="3 4">DSM 16998</strain>
    </source>
</reference>
<evidence type="ECO:0000259" key="2">
    <source>
        <dbReference type="Pfam" id="PF07589"/>
    </source>
</evidence>
<accession>A0A4R6QIX2</accession>
<sequence length="169" mass="18194">MSNLKKSLGLMLLLGNACIAQAALRYDFVGQATLDIDKNGVRDVVPVTFSYLLETPLLADYSVPVDNMLSCSTAYRACVGVDVHVDAMASGHSGVPGEMVFLFDWGSGGPIFYFDQLALWKPGVYDTTLQTFNAPSTLTVSSVPEPATWGFMGLGLLMLGGYRRVLKGE</sequence>
<dbReference type="RefSeq" id="WP_133703460.1">
    <property type="nucleotide sequence ID" value="NZ_SNXS01000011.1"/>
</dbReference>
<feature type="domain" description="Ice-binding protein C-terminal" evidence="2">
    <location>
        <begin position="142"/>
        <end position="164"/>
    </location>
</feature>
<keyword evidence="1" id="KW-0732">Signal</keyword>
<evidence type="ECO:0000256" key="1">
    <source>
        <dbReference type="SAM" id="SignalP"/>
    </source>
</evidence>
<dbReference type="EMBL" id="SNXS01000011">
    <property type="protein sequence ID" value="TDP61608.1"/>
    <property type="molecule type" value="Genomic_DNA"/>
</dbReference>
<dbReference type="Pfam" id="PF07589">
    <property type="entry name" value="PEP-CTERM"/>
    <property type="match status" value="1"/>
</dbReference>
<evidence type="ECO:0000313" key="3">
    <source>
        <dbReference type="EMBL" id="TDP61608.1"/>
    </source>
</evidence>
<evidence type="ECO:0000313" key="4">
    <source>
        <dbReference type="Proteomes" id="UP000295361"/>
    </source>
</evidence>
<feature type="chain" id="PRO_5020717572" evidence="1">
    <location>
        <begin position="23"/>
        <end position="169"/>
    </location>
</feature>
<comment type="caution">
    <text evidence="3">The sequence shown here is derived from an EMBL/GenBank/DDBJ whole genome shotgun (WGS) entry which is preliminary data.</text>
</comment>
<keyword evidence="4" id="KW-1185">Reference proteome</keyword>
<dbReference type="InterPro" id="IPR013424">
    <property type="entry name" value="Ice-binding_C"/>
</dbReference>